<dbReference type="InterPro" id="IPR016181">
    <property type="entry name" value="Acyl_CoA_acyltransferase"/>
</dbReference>
<dbReference type="STRING" id="1423773.FD30_GL000384"/>
<organism evidence="4 5">
    <name type="scientific">Levilactobacillus namurensis DSM 19117</name>
    <dbReference type="NCBI Taxonomy" id="1423773"/>
    <lineage>
        <taxon>Bacteria</taxon>
        <taxon>Bacillati</taxon>
        <taxon>Bacillota</taxon>
        <taxon>Bacilli</taxon>
        <taxon>Lactobacillales</taxon>
        <taxon>Lactobacillaceae</taxon>
        <taxon>Levilactobacillus</taxon>
    </lineage>
</organism>
<keyword evidence="1 4" id="KW-0808">Transferase</keyword>
<dbReference type="PANTHER" id="PTHR43072">
    <property type="entry name" value="N-ACETYLTRANSFERASE"/>
    <property type="match status" value="1"/>
</dbReference>
<dbReference type="OrthoDB" id="9798006at2"/>
<keyword evidence="2" id="KW-0012">Acyltransferase</keyword>
<dbReference type="SUPFAM" id="SSF55729">
    <property type="entry name" value="Acyl-CoA N-acyltransferases (Nat)"/>
    <property type="match status" value="1"/>
</dbReference>
<gene>
    <name evidence="4" type="ORF">FD30_GL000384</name>
</gene>
<dbReference type="Gene3D" id="3.40.630.30">
    <property type="match status" value="1"/>
</dbReference>
<protein>
    <submittedName>
        <fullName evidence="4">N-acetyltransferase GCN5</fullName>
    </submittedName>
</protein>
<evidence type="ECO:0000256" key="2">
    <source>
        <dbReference type="ARBA" id="ARBA00023315"/>
    </source>
</evidence>
<reference evidence="4 5" key="1">
    <citation type="journal article" date="2015" name="Genome Announc.">
        <title>Expanding the biotechnology potential of lactobacilli through comparative genomics of 213 strains and associated genera.</title>
        <authorList>
            <person name="Sun Z."/>
            <person name="Harris H.M."/>
            <person name="McCann A."/>
            <person name="Guo C."/>
            <person name="Argimon S."/>
            <person name="Zhang W."/>
            <person name="Yang X."/>
            <person name="Jeffery I.B."/>
            <person name="Cooney J.C."/>
            <person name="Kagawa T.F."/>
            <person name="Liu W."/>
            <person name="Song Y."/>
            <person name="Salvetti E."/>
            <person name="Wrobel A."/>
            <person name="Rasinkangas P."/>
            <person name="Parkhill J."/>
            <person name="Rea M.C."/>
            <person name="O'Sullivan O."/>
            <person name="Ritari J."/>
            <person name="Douillard F.P."/>
            <person name="Paul Ross R."/>
            <person name="Yang R."/>
            <person name="Briner A.E."/>
            <person name="Felis G.E."/>
            <person name="de Vos W.M."/>
            <person name="Barrangou R."/>
            <person name="Klaenhammer T.R."/>
            <person name="Caufield P.W."/>
            <person name="Cui Y."/>
            <person name="Zhang H."/>
            <person name="O'Toole P.W."/>
        </authorList>
    </citation>
    <scope>NUCLEOTIDE SEQUENCE [LARGE SCALE GENOMIC DNA]</scope>
    <source>
        <strain evidence="4 5">DSM 19117</strain>
    </source>
</reference>
<dbReference type="RefSeq" id="WP_056944680.1">
    <property type="nucleotide sequence ID" value="NZ_AZDT01000058.1"/>
</dbReference>
<accession>A0A0R1K042</accession>
<dbReference type="AlphaFoldDB" id="A0A0R1K042"/>
<dbReference type="GO" id="GO:0016747">
    <property type="term" value="F:acyltransferase activity, transferring groups other than amino-acyl groups"/>
    <property type="evidence" value="ECO:0007669"/>
    <property type="project" value="InterPro"/>
</dbReference>
<evidence type="ECO:0000313" key="5">
    <source>
        <dbReference type="Proteomes" id="UP000051162"/>
    </source>
</evidence>
<dbReference type="EMBL" id="AZDT01000058">
    <property type="protein sequence ID" value="KRK73546.1"/>
    <property type="molecule type" value="Genomic_DNA"/>
</dbReference>
<dbReference type="PATRIC" id="fig|1423773.3.peg.392"/>
<name>A0A0R1K042_9LACO</name>
<dbReference type="Pfam" id="PF00583">
    <property type="entry name" value="Acetyltransf_1"/>
    <property type="match status" value="1"/>
</dbReference>
<evidence type="ECO:0000259" key="3">
    <source>
        <dbReference type="PROSITE" id="PS51186"/>
    </source>
</evidence>
<dbReference type="Proteomes" id="UP000051162">
    <property type="component" value="Unassembled WGS sequence"/>
</dbReference>
<comment type="caution">
    <text evidence="4">The sequence shown here is derived from an EMBL/GenBank/DDBJ whole genome shotgun (WGS) entry which is preliminary data.</text>
</comment>
<dbReference type="CDD" id="cd04301">
    <property type="entry name" value="NAT_SF"/>
    <property type="match status" value="1"/>
</dbReference>
<feature type="domain" description="N-acetyltransferase" evidence="3">
    <location>
        <begin position="3"/>
        <end position="160"/>
    </location>
</feature>
<dbReference type="PROSITE" id="PS51186">
    <property type="entry name" value="GNAT"/>
    <property type="match status" value="1"/>
</dbReference>
<proteinExistence type="predicted"/>
<evidence type="ECO:0000256" key="1">
    <source>
        <dbReference type="ARBA" id="ARBA00022679"/>
    </source>
</evidence>
<sequence>MTVTFENAQPADLPRIVAIYNEIIPSRLATADLTPVTVASREAWFASFDPASRPIWTIRVAGTIAGWVSLESFYGRPAYHHTVEISLYIDAAFRHQGLGQRALAFVTTQLPRLDIDRIVAFVFSHNAPSQALFKRNGFTVWGHLPEVAEMDGALYSLDILGRHFPEATQHGQN</sequence>
<keyword evidence="5" id="KW-1185">Reference proteome</keyword>
<dbReference type="PANTHER" id="PTHR43072:SF23">
    <property type="entry name" value="UPF0039 PROTEIN C11D3.02C"/>
    <property type="match status" value="1"/>
</dbReference>
<dbReference type="GeneID" id="84783444"/>
<dbReference type="InterPro" id="IPR000182">
    <property type="entry name" value="GNAT_dom"/>
</dbReference>
<evidence type="ECO:0000313" key="4">
    <source>
        <dbReference type="EMBL" id="KRK73546.1"/>
    </source>
</evidence>